<feature type="domain" description="FAD-binding PCMH-type" evidence="20">
    <location>
        <begin position="18"/>
        <end position="191"/>
    </location>
</feature>
<feature type="active site" description="Proton donor" evidence="19">
    <location>
        <position position="239"/>
    </location>
</feature>
<evidence type="ECO:0000256" key="19">
    <source>
        <dbReference type="HAMAP-Rule" id="MF_00037"/>
    </source>
</evidence>
<evidence type="ECO:0000256" key="11">
    <source>
        <dbReference type="ARBA" id="ARBA00022857"/>
    </source>
</evidence>
<evidence type="ECO:0000256" key="17">
    <source>
        <dbReference type="ARBA" id="ARBA00031026"/>
    </source>
</evidence>
<evidence type="ECO:0000313" key="21">
    <source>
        <dbReference type="EMBL" id="MCR2746395.1"/>
    </source>
</evidence>
<dbReference type="Gene3D" id="3.90.78.10">
    <property type="entry name" value="UDP-N-acetylenolpyruvoylglucosamine reductase, C-terminal domain"/>
    <property type="match status" value="1"/>
</dbReference>
<comment type="subcellular location">
    <subcellularLocation>
        <location evidence="3 19">Cytoplasm</location>
    </subcellularLocation>
</comment>
<keyword evidence="10 19" id="KW-0274">FAD</keyword>
<evidence type="ECO:0000256" key="4">
    <source>
        <dbReference type="ARBA" id="ARBA00004752"/>
    </source>
</evidence>
<evidence type="ECO:0000313" key="22">
    <source>
        <dbReference type="Proteomes" id="UP001165267"/>
    </source>
</evidence>
<keyword evidence="15 19" id="KW-0131">Cell cycle</keyword>
<sequence length="339" mass="36729">MSALAASHSLDLQPLHTFGLPAFARGLCLIRNRADLHQFAQLRQAGGVHLLLGEGSNTVFVGSKVDATVWKVAMKGREYLGCDGSHQHLRVQAGENWHHTVEWTVAMGWGGLENLALIPGCVGASPVQNIGAYGVELKDRISAVHAFDLTTESDRVFAVDECEFGYRDSQFKSSANGRYIITAVDFALPVQWQPVLGYGDVAQRVELLGSINPLNIMKAVCAIRTEKLPDPTVLGNSGSFFKNPVVTEQQAKALINKFPNLVHYPAGLGLVKLAAGWLIDQCGLKGHVLGGVAVYDRQALILVNLGQGQGAELLQLIRHIQMQVQDKFGVLLDPEPNLV</sequence>
<evidence type="ECO:0000256" key="8">
    <source>
        <dbReference type="ARBA" id="ARBA00022618"/>
    </source>
</evidence>
<dbReference type="GO" id="GO:0008762">
    <property type="term" value="F:UDP-N-acetylmuramate dehydrogenase activity"/>
    <property type="evidence" value="ECO:0007669"/>
    <property type="project" value="UniProtKB-EC"/>
</dbReference>
<dbReference type="InterPro" id="IPR011601">
    <property type="entry name" value="MurB_C"/>
</dbReference>
<dbReference type="InterPro" id="IPR016169">
    <property type="entry name" value="FAD-bd_PCMH_sub2"/>
</dbReference>
<dbReference type="Gene3D" id="3.30.465.10">
    <property type="match status" value="1"/>
</dbReference>
<dbReference type="Pfam" id="PF01565">
    <property type="entry name" value="FAD_binding_4"/>
    <property type="match status" value="1"/>
</dbReference>
<dbReference type="PANTHER" id="PTHR21071:SF4">
    <property type="entry name" value="UDP-N-ACETYLENOLPYRUVOYLGLUCOSAMINE REDUCTASE"/>
    <property type="match status" value="1"/>
</dbReference>
<dbReference type="InterPro" id="IPR006094">
    <property type="entry name" value="Oxid_FAD_bind_N"/>
</dbReference>
<keyword evidence="8 19" id="KW-0132">Cell division</keyword>
<evidence type="ECO:0000256" key="2">
    <source>
        <dbReference type="ARBA" id="ARBA00003921"/>
    </source>
</evidence>
<dbReference type="InterPro" id="IPR016167">
    <property type="entry name" value="FAD-bd_PCMH_sub1"/>
</dbReference>
<dbReference type="EMBL" id="JANKHG010000016">
    <property type="protein sequence ID" value="MCR2746395.1"/>
    <property type="molecule type" value="Genomic_DNA"/>
</dbReference>
<dbReference type="RefSeq" id="WP_257511631.1">
    <property type="nucleotide sequence ID" value="NZ_JANKHG010000016.1"/>
</dbReference>
<comment type="catalytic activity">
    <reaction evidence="18 19">
        <text>UDP-N-acetyl-alpha-D-muramate + NADP(+) = UDP-N-acetyl-3-O-(1-carboxyvinyl)-alpha-D-glucosamine + NADPH + H(+)</text>
        <dbReference type="Rhea" id="RHEA:12248"/>
        <dbReference type="ChEBI" id="CHEBI:15378"/>
        <dbReference type="ChEBI" id="CHEBI:57783"/>
        <dbReference type="ChEBI" id="CHEBI:58349"/>
        <dbReference type="ChEBI" id="CHEBI:68483"/>
        <dbReference type="ChEBI" id="CHEBI:70757"/>
        <dbReference type="EC" id="1.3.1.98"/>
    </reaction>
</comment>
<dbReference type="NCBIfam" id="TIGR00179">
    <property type="entry name" value="murB"/>
    <property type="match status" value="1"/>
</dbReference>
<keyword evidence="11 19" id="KW-0521">NADP</keyword>
<evidence type="ECO:0000256" key="9">
    <source>
        <dbReference type="ARBA" id="ARBA00022630"/>
    </source>
</evidence>
<keyword evidence="16 19" id="KW-0961">Cell wall biogenesis/degradation</keyword>
<organism evidence="21 22">
    <name type="scientific">Limnobacter parvus</name>
    <dbReference type="NCBI Taxonomy" id="2939690"/>
    <lineage>
        <taxon>Bacteria</taxon>
        <taxon>Pseudomonadati</taxon>
        <taxon>Pseudomonadota</taxon>
        <taxon>Betaproteobacteria</taxon>
        <taxon>Burkholderiales</taxon>
        <taxon>Burkholderiaceae</taxon>
        <taxon>Limnobacter</taxon>
    </lineage>
</organism>
<evidence type="ECO:0000256" key="7">
    <source>
        <dbReference type="ARBA" id="ARBA00022490"/>
    </source>
</evidence>
<reference evidence="21" key="1">
    <citation type="submission" date="2022-07" db="EMBL/GenBank/DDBJ databases">
        <authorList>
            <person name="Xamxidin M."/>
        </authorList>
    </citation>
    <scope>NUCLEOTIDE SEQUENCE</scope>
    <source>
        <strain evidence="21">YS8-69</strain>
    </source>
</reference>
<evidence type="ECO:0000256" key="18">
    <source>
        <dbReference type="ARBA" id="ARBA00048914"/>
    </source>
</evidence>
<evidence type="ECO:0000256" key="16">
    <source>
        <dbReference type="ARBA" id="ARBA00023316"/>
    </source>
</evidence>
<protein>
    <recommendedName>
        <fullName evidence="6 19">UDP-N-acetylenolpyruvoylglucosamine reductase</fullName>
        <ecNumber evidence="5 19">1.3.1.98</ecNumber>
    </recommendedName>
    <alternativeName>
        <fullName evidence="17 19">UDP-N-acetylmuramate dehydrogenase</fullName>
    </alternativeName>
</protein>
<comment type="similarity">
    <text evidence="19">Belongs to the MurB family.</text>
</comment>
<keyword evidence="9 19" id="KW-0285">Flavoprotein</keyword>
<dbReference type="NCBIfam" id="NF000755">
    <property type="entry name" value="PRK00046.1"/>
    <property type="match status" value="1"/>
</dbReference>
<dbReference type="Pfam" id="PF02873">
    <property type="entry name" value="MurB_C"/>
    <property type="match status" value="1"/>
</dbReference>
<keyword evidence="14 19" id="KW-0560">Oxidoreductase</keyword>
<dbReference type="EC" id="1.3.1.98" evidence="5 19"/>
<dbReference type="Gene3D" id="3.30.43.10">
    <property type="entry name" value="Uridine Diphospho-n-acetylenolpyruvylglucosamine Reductase, domain 2"/>
    <property type="match status" value="1"/>
</dbReference>
<keyword evidence="7 19" id="KW-0963">Cytoplasm</keyword>
<name>A0ABT1XGH4_9BURK</name>
<evidence type="ECO:0000256" key="14">
    <source>
        <dbReference type="ARBA" id="ARBA00023002"/>
    </source>
</evidence>
<dbReference type="InterPro" id="IPR036318">
    <property type="entry name" value="FAD-bd_PCMH-like_sf"/>
</dbReference>
<evidence type="ECO:0000256" key="1">
    <source>
        <dbReference type="ARBA" id="ARBA00001974"/>
    </source>
</evidence>
<evidence type="ECO:0000259" key="20">
    <source>
        <dbReference type="PROSITE" id="PS51387"/>
    </source>
</evidence>
<accession>A0ABT1XGH4</accession>
<comment type="caution">
    <text evidence="21">The sequence shown here is derived from an EMBL/GenBank/DDBJ whole genome shotgun (WGS) entry which is preliminary data.</text>
</comment>
<evidence type="ECO:0000256" key="13">
    <source>
        <dbReference type="ARBA" id="ARBA00022984"/>
    </source>
</evidence>
<dbReference type="SUPFAM" id="SSF56194">
    <property type="entry name" value="Uridine diphospho-N-Acetylenolpyruvylglucosamine reductase, MurB, C-terminal domain"/>
    <property type="match status" value="1"/>
</dbReference>
<evidence type="ECO:0000256" key="6">
    <source>
        <dbReference type="ARBA" id="ARBA00015188"/>
    </source>
</evidence>
<evidence type="ECO:0000256" key="5">
    <source>
        <dbReference type="ARBA" id="ARBA00012518"/>
    </source>
</evidence>
<feature type="active site" evidence="19">
    <location>
        <position position="335"/>
    </location>
</feature>
<proteinExistence type="inferred from homology"/>
<dbReference type="HAMAP" id="MF_00037">
    <property type="entry name" value="MurB"/>
    <property type="match status" value="1"/>
</dbReference>
<dbReference type="Proteomes" id="UP001165267">
    <property type="component" value="Unassembled WGS sequence"/>
</dbReference>
<evidence type="ECO:0000256" key="12">
    <source>
        <dbReference type="ARBA" id="ARBA00022960"/>
    </source>
</evidence>
<comment type="pathway">
    <text evidence="4 19">Cell wall biogenesis; peptidoglycan biosynthesis.</text>
</comment>
<dbReference type="InterPro" id="IPR003170">
    <property type="entry name" value="MurB"/>
</dbReference>
<keyword evidence="22" id="KW-1185">Reference proteome</keyword>
<gene>
    <name evidence="19 21" type="primary">murB</name>
    <name evidence="21" type="ORF">NSP04_07025</name>
</gene>
<dbReference type="PROSITE" id="PS51387">
    <property type="entry name" value="FAD_PCMH"/>
    <property type="match status" value="1"/>
</dbReference>
<dbReference type="PANTHER" id="PTHR21071">
    <property type="entry name" value="UDP-N-ACETYLENOLPYRUVOYLGLUCOSAMINE REDUCTASE"/>
    <property type="match status" value="1"/>
</dbReference>
<evidence type="ECO:0000256" key="15">
    <source>
        <dbReference type="ARBA" id="ARBA00023306"/>
    </source>
</evidence>
<keyword evidence="12 19" id="KW-0133">Cell shape</keyword>
<dbReference type="SUPFAM" id="SSF56176">
    <property type="entry name" value="FAD-binding/transporter-associated domain-like"/>
    <property type="match status" value="1"/>
</dbReference>
<dbReference type="InterPro" id="IPR036635">
    <property type="entry name" value="MurB_C_sf"/>
</dbReference>
<evidence type="ECO:0000256" key="10">
    <source>
        <dbReference type="ARBA" id="ARBA00022827"/>
    </source>
</evidence>
<dbReference type="InterPro" id="IPR016166">
    <property type="entry name" value="FAD-bd_PCMH"/>
</dbReference>
<feature type="active site" evidence="19">
    <location>
        <position position="167"/>
    </location>
</feature>
<comment type="cofactor">
    <cofactor evidence="1 19">
        <name>FAD</name>
        <dbReference type="ChEBI" id="CHEBI:57692"/>
    </cofactor>
</comment>
<evidence type="ECO:0000256" key="3">
    <source>
        <dbReference type="ARBA" id="ARBA00004496"/>
    </source>
</evidence>
<comment type="function">
    <text evidence="2 19">Cell wall formation.</text>
</comment>
<keyword evidence="13 19" id="KW-0573">Peptidoglycan synthesis</keyword>